<reference evidence="2 3" key="1">
    <citation type="submission" date="2024-05" db="EMBL/GenBank/DDBJ databases">
        <title>Genome sequence of Ponticoccus litoralis KCCM 90028.</title>
        <authorList>
            <person name="Kim J.M."/>
            <person name="Lee J.K."/>
            <person name="Choi B.J."/>
            <person name="Bayburt H."/>
            <person name="Baek J.H."/>
            <person name="Jeon C.O."/>
        </authorList>
    </citation>
    <scope>NUCLEOTIDE SEQUENCE [LARGE SCALE GENOMIC DNA]</scope>
    <source>
        <strain evidence="2 3">KCCM 90028</strain>
    </source>
</reference>
<organism evidence="2 3">
    <name type="scientific">Ponticoccus litoralis</name>
    <dbReference type="NCBI Taxonomy" id="422297"/>
    <lineage>
        <taxon>Bacteria</taxon>
        <taxon>Pseudomonadati</taxon>
        <taxon>Pseudomonadota</taxon>
        <taxon>Alphaproteobacteria</taxon>
        <taxon>Rhodobacterales</taxon>
        <taxon>Roseobacteraceae</taxon>
        <taxon>Ponticoccus</taxon>
    </lineage>
</organism>
<accession>A0AAW9SEU2</accession>
<comment type="caution">
    <text evidence="2">The sequence shown here is derived from an EMBL/GenBank/DDBJ whole genome shotgun (WGS) entry which is preliminary data.</text>
</comment>
<gene>
    <name evidence="2" type="ORF">ABFB10_02180</name>
</gene>
<evidence type="ECO:0000256" key="1">
    <source>
        <dbReference type="SAM" id="MobiDB-lite"/>
    </source>
</evidence>
<name>A0AAW9SEU2_9RHOB</name>
<dbReference type="Proteomes" id="UP001428774">
    <property type="component" value="Unassembled WGS sequence"/>
</dbReference>
<sequence length="259" mass="28152">MTTEISTRLANKAPAEVDQAILSQASQLGVALRAGYKTVFPKGGGSYDMVTGYDVGGSVTQAPAMLRSVQAASTPAETRSIEGWLAELSVLTIPRKGDEMSGEVTLVAYASRLGQYPADIARAALLDHPWKFWPSWVELQDVCDRLNAPRRHMAAALANPAAPEPDPVAPRATHEQTSAILAGAGYTPKRLDEVRRHRMASTDAEMQAADKAPAHHWSETVAPDSPEMEALRKSRDENPLVQEARRMQMAREERQKASA</sequence>
<dbReference type="RefSeq" id="WP_347165166.1">
    <property type="nucleotide sequence ID" value="NZ_JBDNCH010000002.1"/>
</dbReference>
<evidence type="ECO:0000313" key="3">
    <source>
        <dbReference type="Proteomes" id="UP001428774"/>
    </source>
</evidence>
<keyword evidence="3" id="KW-1185">Reference proteome</keyword>
<evidence type="ECO:0000313" key="2">
    <source>
        <dbReference type="EMBL" id="MEN9060020.1"/>
    </source>
</evidence>
<proteinExistence type="predicted"/>
<feature type="region of interest" description="Disordered" evidence="1">
    <location>
        <begin position="201"/>
        <end position="241"/>
    </location>
</feature>
<feature type="compositionally biased region" description="Basic and acidic residues" evidence="1">
    <location>
        <begin position="229"/>
        <end position="241"/>
    </location>
</feature>
<dbReference type="EMBL" id="JBDNCH010000002">
    <property type="protein sequence ID" value="MEN9060020.1"/>
    <property type="molecule type" value="Genomic_DNA"/>
</dbReference>
<protein>
    <submittedName>
        <fullName evidence="2">Uncharacterized protein</fullName>
    </submittedName>
</protein>
<dbReference type="AlphaFoldDB" id="A0AAW9SEU2"/>